<proteinExistence type="predicted"/>
<accession>A0A0V1NAC8</accession>
<sequence>MPIGCQCRLANAHLPWTSGGHGGGGGGVFFQPATMNDRLTLRKRLAIEEEVEVEEAVATLVAVVVVVHKLVSTGMSEARFHLLYTLTLDNEEIEFILCIIITLRAGAVTVRHGASSVDKLARYALIERRLPAIATTVGCC</sequence>
<organism evidence="1 2">
    <name type="scientific">Trichinella papuae</name>
    <dbReference type="NCBI Taxonomy" id="268474"/>
    <lineage>
        <taxon>Eukaryota</taxon>
        <taxon>Metazoa</taxon>
        <taxon>Ecdysozoa</taxon>
        <taxon>Nematoda</taxon>
        <taxon>Enoplea</taxon>
        <taxon>Dorylaimia</taxon>
        <taxon>Trichinellida</taxon>
        <taxon>Trichinellidae</taxon>
        <taxon>Trichinella</taxon>
    </lineage>
</organism>
<protein>
    <submittedName>
        <fullName evidence="1">Uncharacterized protein</fullName>
    </submittedName>
</protein>
<name>A0A0V1NAC8_9BILA</name>
<dbReference type="AlphaFoldDB" id="A0A0V1NAC8"/>
<reference evidence="1 2" key="1">
    <citation type="submission" date="2015-01" db="EMBL/GenBank/DDBJ databases">
        <title>Evolution of Trichinella species and genotypes.</title>
        <authorList>
            <person name="Korhonen P.K."/>
            <person name="Edoardo P."/>
            <person name="Giuseppe L.R."/>
            <person name="Gasser R.B."/>
        </authorList>
    </citation>
    <scope>NUCLEOTIDE SEQUENCE [LARGE SCALE GENOMIC DNA]</scope>
    <source>
        <strain evidence="1">ISS1980</strain>
    </source>
</reference>
<dbReference type="EMBL" id="JYDO01000002">
    <property type="protein sequence ID" value="KRZ80606.1"/>
    <property type="molecule type" value="Genomic_DNA"/>
</dbReference>
<keyword evidence="2" id="KW-1185">Reference proteome</keyword>
<comment type="caution">
    <text evidence="1">The sequence shown here is derived from an EMBL/GenBank/DDBJ whole genome shotgun (WGS) entry which is preliminary data.</text>
</comment>
<dbReference type="Proteomes" id="UP000054843">
    <property type="component" value="Unassembled WGS sequence"/>
</dbReference>
<evidence type="ECO:0000313" key="1">
    <source>
        <dbReference type="EMBL" id="KRZ80606.1"/>
    </source>
</evidence>
<evidence type="ECO:0000313" key="2">
    <source>
        <dbReference type="Proteomes" id="UP000054843"/>
    </source>
</evidence>
<gene>
    <name evidence="1" type="ORF">T10_4894</name>
</gene>